<protein>
    <submittedName>
        <fullName evidence="3">TIM barrel protein</fullName>
    </submittedName>
</protein>
<dbReference type="PANTHER" id="PTHR43489">
    <property type="entry name" value="ISOMERASE"/>
    <property type="match status" value="1"/>
</dbReference>
<feature type="domain" description="Xylose isomerase-like TIM barrel" evidence="2">
    <location>
        <begin position="13"/>
        <end position="238"/>
    </location>
</feature>
<dbReference type="Gene3D" id="3.20.20.150">
    <property type="entry name" value="Divalent-metal-dependent TIM barrel enzymes"/>
    <property type="match status" value="1"/>
</dbReference>
<keyword evidence="1" id="KW-0413">Isomerase</keyword>
<gene>
    <name evidence="3" type="ORF">ERJ70_06685</name>
</gene>
<dbReference type="Proteomes" id="UP000665043">
    <property type="component" value="Chromosome"/>
</dbReference>
<evidence type="ECO:0000256" key="1">
    <source>
        <dbReference type="ARBA" id="ARBA00023235"/>
    </source>
</evidence>
<evidence type="ECO:0000313" key="4">
    <source>
        <dbReference type="Proteomes" id="UP000665043"/>
    </source>
</evidence>
<organism evidence="3 4">
    <name type="scientific">Sediminibacillus dalangtanensis</name>
    <dbReference type="NCBI Taxonomy" id="2729421"/>
    <lineage>
        <taxon>Bacteria</taxon>
        <taxon>Bacillati</taxon>
        <taxon>Bacillota</taxon>
        <taxon>Bacilli</taxon>
        <taxon>Bacillales</taxon>
        <taxon>Bacillaceae</taxon>
        <taxon>Sediminibacillus</taxon>
    </lineage>
</organism>
<dbReference type="InterPro" id="IPR036237">
    <property type="entry name" value="Xyl_isomerase-like_sf"/>
</dbReference>
<proteinExistence type="predicted"/>
<dbReference type="EMBL" id="CP046956">
    <property type="protein sequence ID" value="QTM99017.1"/>
    <property type="molecule type" value="Genomic_DNA"/>
</dbReference>
<keyword evidence="4" id="KW-1185">Reference proteome</keyword>
<accession>A0ABX7VQ06</accession>
<dbReference type="SUPFAM" id="SSF51658">
    <property type="entry name" value="Xylose isomerase-like"/>
    <property type="match status" value="1"/>
</dbReference>
<reference evidence="3 4" key="1">
    <citation type="submission" date="2019-12" db="EMBL/GenBank/DDBJ databases">
        <title>The whole genome sequencing of a strain isolated from a Mars analog, Dalangtan Playa.</title>
        <authorList>
            <person name="Huang T."/>
        </authorList>
    </citation>
    <scope>NUCLEOTIDE SEQUENCE [LARGE SCALE GENOMIC DNA]</scope>
    <source>
        <strain evidence="3 4">DP4-553-S</strain>
    </source>
</reference>
<dbReference type="InterPro" id="IPR013022">
    <property type="entry name" value="Xyl_isomerase-like_TIM-brl"/>
</dbReference>
<evidence type="ECO:0000259" key="2">
    <source>
        <dbReference type="Pfam" id="PF01261"/>
    </source>
</evidence>
<dbReference type="Pfam" id="PF01261">
    <property type="entry name" value="AP_endonuc_2"/>
    <property type="match status" value="1"/>
</dbReference>
<dbReference type="PANTHER" id="PTHR43489:SF7">
    <property type="entry name" value="3-DEHYDRO-D-GULOSIDE 4-EPIMERASE-RELATED"/>
    <property type="match status" value="1"/>
</dbReference>
<evidence type="ECO:0000313" key="3">
    <source>
        <dbReference type="EMBL" id="QTM99017.1"/>
    </source>
</evidence>
<sequence length="256" mass="28321">MNIGCCTDIQNAKLVKEAGFDFLECKVVSLMEEQTDIIDQQAQFCRDIKLPVMSCNIFLPGTLKIVGNEVDEAAIAGYLEAAMPRVKQIGAEKVVFGSGVARSLPEGFSRQKGEEQIGRFLDVAADYAEPLGLTIVIEPLNQMESNIINSVPEAVRLAKSVNRRSIQVLADFYHMEVEREPLENIITAKDYLKHVHVADTDRKPSGTGSYPYHEFKECLTAAGYDGSIAVECNWSNLSGELYAARKYLAEVFAYPS</sequence>
<dbReference type="RefSeq" id="WP_209368103.1">
    <property type="nucleotide sequence ID" value="NZ_CP046956.1"/>
</dbReference>
<name>A0ABX7VQ06_9BACI</name>
<dbReference type="InterPro" id="IPR050417">
    <property type="entry name" value="Sugar_Epim/Isomerase"/>
</dbReference>